<feature type="non-terminal residue" evidence="2">
    <location>
        <position position="158"/>
    </location>
</feature>
<dbReference type="EMBL" id="CACRXK020004228">
    <property type="protein sequence ID" value="CAB4001999.1"/>
    <property type="molecule type" value="Genomic_DNA"/>
</dbReference>
<dbReference type="Gene3D" id="2.20.70.10">
    <property type="match status" value="1"/>
</dbReference>
<reference evidence="2" key="1">
    <citation type="submission" date="2020-04" db="EMBL/GenBank/DDBJ databases">
        <authorList>
            <person name="Alioto T."/>
            <person name="Alioto T."/>
            <person name="Gomez Garrido J."/>
        </authorList>
    </citation>
    <scope>NUCLEOTIDE SEQUENCE</scope>
    <source>
        <strain evidence="2">A484AB</strain>
    </source>
</reference>
<sequence length="158" mass="18054">MSSQLDLFRNIKIQFIKYYPLAALKAYKKDIGYSNYSKAKDLKNETIPKQEHKIESCCAENAGASNSENGDWAAYQTPEGYWYYFNNQTGESRWDSPEGFSFSGQQQNQQTLGNSSEQSSGEQTNEVVRNDEAADQSMEENNRHNSPFGKWETVAVYE</sequence>
<dbReference type="Proteomes" id="UP001152795">
    <property type="component" value="Unassembled WGS sequence"/>
</dbReference>
<evidence type="ECO:0000256" key="1">
    <source>
        <dbReference type="SAM" id="MobiDB-lite"/>
    </source>
</evidence>
<organism evidence="2 3">
    <name type="scientific">Paramuricea clavata</name>
    <name type="common">Red gorgonian</name>
    <name type="synonym">Violescent sea-whip</name>
    <dbReference type="NCBI Taxonomy" id="317549"/>
    <lineage>
        <taxon>Eukaryota</taxon>
        <taxon>Metazoa</taxon>
        <taxon>Cnidaria</taxon>
        <taxon>Anthozoa</taxon>
        <taxon>Octocorallia</taxon>
        <taxon>Malacalcyonacea</taxon>
        <taxon>Plexauridae</taxon>
        <taxon>Paramuricea</taxon>
    </lineage>
</organism>
<proteinExistence type="predicted"/>
<keyword evidence="3" id="KW-1185">Reference proteome</keyword>
<name>A0A6S7HCM1_PARCT</name>
<dbReference type="InterPro" id="IPR001202">
    <property type="entry name" value="WW_dom"/>
</dbReference>
<feature type="compositionally biased region" description="Polar residues" evidence="1">
    <location>
        <begin position="117"/>
        <end position="127"/>
    </location>
</feature>
<evidence type="ECO:0000313" key="3">
    <source>
        <dbReference type="Proteomes" id="UP001152795"/>
    </source>
</evidence>
<dbReference type="SMART" id="SM00456">
    <property type="entry name" value="WW"/>
    <property type="match status" value="1"/>
</dbReference>
<comment type="caution">
    <text evidence="2">The sequence shown here is derived from an EMBL/GenBank/DDBJ whole genome shotgun (WGS) entry which is preliminary data.</text>
</comment>
<feature type="compositionally biased region" description="Low complexity" evidence="1">
    <location>
        <begin position="99"/>
        <end position="116"/>
    </location>
</feature>
<dbReference type="SUPFAM" id="SSF51045">
    <property type="entry name" value="WW domain"/>
    <property type="match status" value="1"/>
</dbReference>
<protein>
    <submittedName>
        <fullName evidence="2">WW domain-binding 4, partial</fullName>
    </submittedName>
</protein>
<gene>
    <name evidence="2" type="ORF">PACLA_8A054810</name>
</gene>
<dbReference type="PROSITE" id="PS50020">
    <property type="entry name" value="WW_DOMAIN_2"/>
    <property type="match status" value="1"/>
</dbReference>
<dbReference type="InterPro" id="IPR036020">
    <property type="entry name" value="WW_dom_sf"/>
</dbReference>
<accession>A0A6S7HCM1</accession>
<dbReference type="Pfam" id="PF00397">
    <property type="entry name" value="WW"/>
    <property type="match status" value="1"/>
</dbReference>
<dbReference type="CDD" id="cd00201">
    <property type="entry name" value="WW"/>
    <property type="match status" value="1"/>
</dbReference>
<dbReference type="AlphaFoldDB" id="A0A6S7HCM1"/>
<evidence type="ECO:0000313" key="2">
    <source>
        <dbReference type="EMBL" id="CAB4001999.1"/>
    </source>
</evidence>
<dbReference type="OrthoDB" id="191651at2759"/>
<feature type="region of interest" description="Disordered" evidence="1">
    <location>
        <begin position="94"/>
        <end position="158"/>
    </location>
</feature>